<reference evidence="1" key="1">
    <citation type="submission" date="2020-04" db="EMBL/GenBank/DDBJ databases">
        <authorList>
            <person name="Chiriac C."/>
            <person name="Salcher M."/>
            <person name="Ghai R."/>
            <person name="Kavagutti S V."/>
        </authorList>
    </citation>
    <scope>NUCLEOTIDE SEQUENCE</scope>
</reference>
<dbReference type="EMBL" id="LR796238">
    <property type="protein sequence ID" value="CAB4130457.1"/>
    <property type="molecule type" value="Genomic_DNA"/>
</dbReference>
<sequence length="307" mass="32343">MTIQNNVNVKLVYGAESTFGTASAAAGQLLRRVSSTLALSKDVFASNEVRPDQQVADSRHGVKRVSGAISGELSTSTWDDFFAAVLRTTWASDKLVPGTARPSFTIEENHPDLDISMLYKGCRIGEVGVSLPPTGIATVNWNIMGQDMALSSGAGAPVFVSPTAATTRGVLDAVNGTLEVQGAGSAIVTGLDFTINNNLSSQPVVGSNKVPEIFFGRFIVTGNLTAFFDSVTMLNYFINETEITLKALLNDLNGTNSLSFKFGRVKLNGGSKTIGPDGGVILQSPFQAIYASSVSGFDDGTMSIVRV</sequence>
<dbReference type="Pfam" id="PF18906">
    <property type="entry name" value="Phage_tube_2"/>
    <property type="match status" value="1"/>
</dbReference>
<protein>
    <recommendedName>
        <fullName evidence="2">Major tail protein</fullName>
    </recommendedName>
</protein>
<evidence type="ECO:0000313" key="1">
    <source>
        <dbReference type="EMBL" id="CAB4130457.1"/>
    </source>
</evidence>
<proteinExistence type="predicted"/>
<accession>A0A6J5LBH7</accession>
<gene>
    <name evidence="1" type="ORF">UFOVP119_81</name>
</gene>
<evidence type="ECO:0008006" key="2">
    <source>
        <dbReference type="Google" id="ProtNLM"/>
    </source>
</evidence>
<organism evidence="1">
    <name type="scientific">uncultured Caudovirales phage</name>
    <dbReference type="NCBI Taxonomy" id="2100421"/>
    <lineage>
        <taxon>Viruses</taxon>
        <taxon>Duplodnaviria</taxon>
        <taxon>Heunggongvirae</taxon>
        <taxon>Uroviricota</taxon>
        <taxon>Caudoviricetes</taxon>
        <taxon>Peduoviridae</taxon>
        <taxon>Maltschvirus</taxon>
        <taxon>Maltschvirus maltsch</taxon>
    </lineage>
</organism>
<dbReference type="InterPro" id="IPR044000">
    <property type="entry name" value="Phage_tube_2"/>
</dbReference>
<name>A0A6J5LBH7_9CAUD</name>